<name>A0A382I6B1_9ZZZZ</name>
<organism evidence="1">
    <name type="scientific">marine metagenome</name>
    <dbReference type="NCBI Taxonomy" id="408172"/>
    <lineage>
        <taxon>unclassified sequences</taxon>
        <taxon>metagenomes</taxon>
        <taxon>ecological metagenomes</taxon>
    </lineage>
</organism>
<dbReference type="AlphaFoldDB" id="A0A382I6B1"/>
<gene>
    <name evidence="1" type="ORF">METZ01_LOCUS248044</name>
</gene>
<feature type="non-terminal residue" evidence="1">
    <location>
        <position position="1"/>
    </location>
</feature>
<sequence>TCDLRIRSPLLYPAELQAQLRNHKLFSTLYHLDFFGKYESMG</sequence>
<accession>A0A382I6B1</accession>
<dbReference type="EMBL" id="UINC01065479">
    <property type="protein sequence ID" value="SVB95190.1"/>
    <property type="molecule type" value="Genomic_DNA"/>
</dbReference>
<evidence type="ECO:0000313" key="1">
    <source>
        <dbReference type="EMBL" id="SVB95190.1"/>
    </source>
</evidence>
<protein>
    <submittedName>
        <fullName evidence="1">Uncharacterized protein</fullName>
    </submittedName>
</protein>
<reference evidence="1" key="1">
    <citation type="submission" date="2018-05" db="EMBL/GenBank/DDBJ databases">
        <authorList>
            <person name="Lanie J.A."/>
            <person name="Ng W.-L."/>
            <person name="Kazmierczak K.M."/>
            <person name="Andrzejewski T.M."/>
            <person name="Davidsen T.M."/>
            <person name="Wayne K.J."/>
            <person name="Tettelin H."/>
            <person name="Glass J.I."/>
            <person name="Rusch D."/>
            <person name="Podicherti R."/>
            <person name="Tsui H.-C.T."/>
            <person name="Winkler M.E."/>
        </authorList>
    </citation>
    <scope>NUCLEOTIDE SEQUENCE</scope>
</reference>
<proteinExistence type="predicted"/>
<dbReference type="AntiFam" id="ANF00012">
    <property type="entry name" value="tRNA translation"/>
</dbReference>